<comment type="caution">
    <text evidence="1">The sequence shown here is derived from an EMBL/GenBank/DDBJ whole genome shotgun (WGS) entry which is preliminary data.</text>
</comment>
<organism evidence="1 2">
    <name type="scientific">Akanthomyces muscarius</name>
    <name type="common">Entomopathogenic fungus</name>
    <name type="synonym">Lecanicillium muscarium</name>
    <dbReference type="NCBI Taxonomy" id="2231603"/>
    <lineage>
        <taxon>Eukaryota</taxon>
        <taxon>Fungi</taxon>
        <taxon>Dikarya</taxon>
        <taxon>Ascomycota</taxon>
        <taxon>Pezizomycotina</taxon>
        <taxon>Sordariomycetes</taxon>
        <taxon>Hypocreomycetidae</taxon>
        <taxon>Hypocreales</taxon>
        <taxon>Cordycipitaceae</taxon>
        <taxon>Akanthomyces</taxon>
    </lineage>
</organism>
<proteinExistence type="predicted"/>
<evidence type="ECO:0000313" key="1">
    <source>
        <dbReference type="EMBL" id="KAJ4153000.1"/>
    </source>
</evidence>
<sequence>MDKRCFRQVPRSDLKSFGRTIPSLEHYRSSKEQDAEQILVHIHILYHFISAPNFCRYFFRKQLVHFAVGRWRLDSRQRRKSTT</sequence>
<evidence type="ECO:0000313" key="2">
    <source>
        <dbReference type="Proteomes" id="UP001144673"/>
    </source>
</evidence>
<reference evidence="1" key="1">
    <citation type="journal article" date="2023" name="Access Microbiol">
        <title>De-novo genome assembly for Akanthomyces muscarius, a biocontrol agent of insect agricultural pests.</title>
        <authorList>
            <person name="Erdos Z."/>
            <person name="Studholme D.J."/>
            <person name="Raymond B."/>
            <person name="Sharma M."/>
        </authorList>
    </citation>
    <scope>NUCLEOTIDE SEQUENCE</scope>
    <source>
        <strain evidence="1">Ve6</strain>
    </source>
</reference>
<protein>
    <submittedName>
        <fullName evidence="1">Uncharacterized protein</fullName>
    </submittedName>
</protein>
<dbReference type="AlphaFoldDB" id="A0A9W8QC84"/>
<dbReference type="EMBL" id="JAJHUN010000008">
    <property type="protein sequence ID" value="KAJ4153000.1"/>
    <property type="molecule type" value="Genomic_DNA"/>
</dbReference>
<gene>
    <name evidence="1" type="ORF">LMH87_009513</name>
</gene>
<accession>A0A9W8QC84</accession>
<dbReference type="KEGG" id="amus:LMH87_009513"/>
<keyword evidence="2" id="KW-1185">Reference proteome</keyword>
<dbReference type="GeneID" id="80896672"/>
<dbReference type="Proteomes" id="UP001144673">
    <property type="component" value="Chromosome 5"/>
</dbReference>
<name>A0A9W8QC84_AKAMU</name>
<dbReference type="RefSeq" id="XP_056053658.1">
    <property type="nucleotide sequence ID" value="XM_056196520.1"/>
</dbReference>